<evidence type="ECO:0008006" key="4">
    <source>
        <dbReference type="Google" id="ProtNLM"/>
    </source>
</evidence>
<protein>
    <recommendedName>
        <fullName evidence="4">DUF1656 domain-containing protein</fullName>
    </recommendedName>
</protein>
<keyword evidence="1" id="KW-0812">Transmembrane</keyword>
<comment type="caution">
    <text evidence="2">The sequence shown here is derived from an EMBL/GenBank/DDBJ whole genome shotgun (WGS) entry which is preliminary data.</text>
</comment>
<evidence type="ECO:0000313" key="2">
    <source>
        <dbReference type="EMBL" id="MFB9097815.1"/>
    </source>
</evidence>
<gene>
    <name evidence="2" type="ORF">ACFFVF_14955</name>
</gene>
<feature type="transmembrane region" description="Helical" evidence="1">
    <location>
        <begin position="12"/>
        <end position="37"/>
    </location>
</feature>
<sequence>MKSFANESPCGAGYLMIGLPIFTILFSIITLIILLILNKIYENKYYTDYEYITIPFLVLTFSGVINMIF</sequence>
<name>A0ABV5GQZ1_9FLAO</name>
<dbReference type="Proteomes" id="UP001589607">
    <property type="component" value="Unassembled WGS sequence"/>
</dbReference>
<accession>A0ABV5GQZ1</accession>
<keyword evidence="3" id="KW-1185">Reference proteome</keyword>
<feature type="transmembrane region" description="Helical" evidence="1">
    <location>
        <begin position="49"/>
        <end position="68"/>
    </location>
</feature>
<evidence type="ECO:0000256" key="1">
    <source>
        <dbReference type="SAM" id="Phobius"/>
    </source>
</evidence>
<proteinExistence type="predicted"/>
<keyword evidence="1" id="KW-0472">Membrane</keyword>
<reference evidence="2 3" key="1">
    <citation type="submission" date="2024-09" db="EMBL/GenBank/DDBJ databases">
        <authorList>
            <person name="Sun Q."/>
            <person name="Mori K."/>
        </authorList>
    </citation>
    <scope>NUCLEOTIDE SEQUENCE [LARGE SCALE GENOMIC DNA]</scope>
    <source>
        <strain evidence="2 3">CECT 7955</strain>
    </source>
</reference>
<evidence type="ECO:0000313" key="3">
    <source>
        <dbReference type="Proteomes" id="UP001589607"/>
    </source>
</evidence>
<organism evidence="2 3">
    <name type="scientific">Flavobacterium jumunjinense</name>
    <dbReference type="NCBI Taxonomy" id="998845"/>
    <lineage>
        <taxon>Bacteria</taxon>
        <taxon>Pseudomonadati</taxon>
        <taxon>Bacteroidota</taxon>
        <taxon>Flavobacteriia</taxon>
        <taxon>Flavobacteriales</taxon>
        <taxon>Flavobacteriaceae</taxon>
        <taxon>Flavobacterium</taxon>
    </lineage>
</organism>
<dbReference type="RefSeq" id="WP_236458018.1">
    <property type="nucleotide sequence ID" value="NZ_CBCSGE010000008.1"/>
</dbReference>
<dbReference type="EMBL" id="JBHMEY010000066">
    <property type="protein sequence ID" value="MFB9097815.1"/>
    <property type="molecule type" value="Genomic_DNA"/>
</dbReference>
<keyword evidence="1" id="KW-1133">Transmembrane helix</keyword>